<keyword evidence="4 5" id="KW-0472">Membrane</keyword>
<accession>A0A1M2VST0</accession>
<dbReference type="Gene3D" id="1.20.120.1630">
    <property type="match status" value="1"/>
</dbReference>
<dbReference type="PANTHER" id="PTHR12714">
    <property type="entry name" value="PROTEIN-S ISOPRENYLCYSTEINE O-METHYLTRANSFERASE"/>
    <property type="match status" value="1"/>
</dbReference>
<organism evidence="7 8">
    <name type="scientific">Trametes pubescens</name>
    <name type="common">White-rot fungus</name>
    <dbReference type="NCBI Taxonomy" id="154538"/>
    <lineage>
        <taxon>Eukaryota</taxon>
        <taxon>Fungi</taxon>
        <taxon>Dikarya</taxon>
        <taxon>Basidiomycota</taxon>
        <taxon>Agaricomycotina</taxon>
        <taxon>Agaricomycetes</taxon>
        <taxon>Polyporales</taxon>
        <taxon>Polyporaceae</taxon>
        <taxon>Trametes</taxon>
    </lineage>
</organism>
<dbReference type="OrthoDB" id="422086at2759"/>
<proteinExistence type="inferred from homology"/>
<feature type="signal peptide" evidence="6">
    <location>
        <begin position="1"/>
        <end position="20"/>
    </location>
</feature>
<evidence type="ECO:0000256" key="4">
    <source>
        <dbReference type="ARBA" id="ARBA00023136"/>
    </source>
</evidence>
<keyword evidence="2 5" id="KW-0812">Transmembrane</keyword>
<protein>
    <recommendedName>
        <fullName evidence="5">Protein-S-isoprenylcysteine O-methyltransferase</fullName>
        <ecNumber evidence="5">2.1.1.100</ecNumber>
    </recommendedName>
</protein>
<dbReference type="Pfam" id="PF04140">
    <property type="entry name" value="ICMT"/>
    <property type="match status" value="1"/>
</dbReference>
<evidence type="ECO:0000256" key="1">
    <source>
        <dbReference type="ARBA" id="ARBA00004141"/>
    </source>
</evidence>
<evidence type="ECO:0000256" key="5">
    <source>
        <dbReference type="RuleBase" id="RU362022"/>
    </source>
</evidence>
<comment type="caution">
    <text evidence="5">Lacks conserved residue(s) required for the propagation of feature annotation.</text>
</comment>
<comment type="catalytic activity">
    <reaction evidence="5">
        <text>[protein]-C-terminal S-[(2E,6E)-farnesyl]-L-cysteine + S-adenosyl-L-methionine = [protein]-C-terminal S-[(2E,6E)-farnesyl]-L-cysteine methyl ester + S-adenosyl-L-homocysteine</text>
        <dbReference type="Rhea" id="RHEA:21672"/>
        <dbReference type="Rhea" id="RHEA-COMP:12125"/>
        <dbReference type="Rhea" id="RHEA-COMP:12126"/>
        <dbReference type="ChEBI" id="CHEBI:57856"/>
        <dbReference type="ChEBI" id="CHEBI:59789"/>
        <dbReference type="ChEBI" id="CHEBI:90510"/>
        <dbReference type="ChEBI" id="CHEBI:90511"/>
        <dbReference type="EC" id="2.1.1.100"/>
    </reaction>
</comment>
<keyword evidence="5" id="KW-0808">Transferase</keyword>
<feature type="transmembrane region" description="Helical" evidence="5">
    <location>
        <begin position="153"/>
        <end position="170"/>
    </location>
</feature>
<keyword evidence="5" id="KW-0949">S-adenosyl-L-methionine</keyword>
<dbReference type="OMA" id="ICEIAVI"/>
<evidence type="ECO:0000256" key="2">
    <source>
        <dbReference type="ARBA" id="ARBA00022692"/>
    </source>
</evidence>
<feature type="chain" id="PRO_5012544331" description="Protein-S-isoprenylcysteine O-methyltransferase" evidence="6">
    <location>
        <begin position="21"/>
        <end position="238"/>
    </location>
</feature>
<dbReference type="GO" id="GO:0004671">
    <property type="term" value="F:protein C-terminal S-isoprenylcysteine carboxyl O-methyltransferase activity"/>
    <property type="evidence" value="ECO:0007669"/>
    <property type="project" value="UniProtKB-EC"/>
</dbReference>
<dbReference type="AlphaFoldDB" id="A0A1M2VST0"/>
<comment type="similarity">
    <text evidence="5">Belongs to the class VI-like SAM-binding methyltransferase superfamily. Isoprenylcysteine carboxyl methyltransferase family.</text>
</comment>
<dbReference type="GO" id="GO:0032259">
    <property type="term" value="P:methylation"/>
    <property type="evidence" value="ECO:0007669"/>
    <property type="project" value="UniProtKB-KW"/>
</dbReference>
<reference evidence="7 8" key="1">
    <citation type="submission" date="2016-10" db="EMBL/GenBank/DDBJ databases">
        <title>Genome sequence of the basidiomycete white-rot fungus Trametes pubescens.</title>
        <authorList>
            <person name="Makela M.R."/>
            <person name="Granchi Z."/>
            <person name="Peng M."/>
            <person name="De Vries R.P."/>
            <person name="Grigoriev I."/>
            <person name="Riley R."/>
            <person name="Hilden K."/>
        </authorList>
    </citation>
    <scope>NUCLEOTIDE SEQUENCE [LARGE SCALE GENOMIC DNA]</scope>
    <source>
        <strain evidence="7 8">FBCC735</strain>
    </source>
</reference>
<comment type="subcellular location">
    <subcellularLocation>
        <location evidence="5">Endoplasmic reticulum membrane</location>
        <topology evidence="5">Multi-pass membrane protein</topology>
    </subcellularLocation>
    <subcellularLocation>
        <location evidence="1">Membrane</location>
        <topology evidence="1">Multi-pass membrane protein</topology>
    </subcellularLocation>
</comment>
<evidence type="ECO:0000313" key="8">
    <source>
        <dbReference type="Proteomes" id="UP000184267"/>
    </source>
</evidence>
<dbReference type="Proteomes" id="UP000184267">
    <property type="component" value="Unassembled WGS sequence"/>
</dbReference>
<dbReference type="STRING" id="154538.A0A1M2VST0"/>
<evidence type="ECO:0000313" key="7">
    <source>
        <dbReference type="EMBL" id="OJT10647.1"/>
    </source>
</evidence>
<keyword evidence="5" id="KW-0489">Methyltransferase</keyword>
<dbReference type="GO" id="GO:0005789">
    <property type="term" value="C:endoplasmic reticulum membrane"/>
    <property type="evidence" value="ECO:0007669"/>
    <property type="project" value="UniProtKB-SubCell"/>
</dbReference>
<sequence length="238" mass="26638">MTDPISAIKVVLLFTAATVSHRVHSPPTPPAKAAFMSKFGKGDEMDTVVQWVPIIGQVVVWSSTACEIFVLVAPKNPSTFIARLVPISPLSTAPELRLSPLFFIGWILLVLGGGVRLWCFRRLGRLFTYRLSIADDHHLITTGPYSVVRHPSYMSWIVFAAGLLTMQMSPGSWFAECGPSDSNLGCAVMAAWVVYNLYLYTFIPARTRREDEALKRHFGDEWIRYSKQTPYKLVPGLY</sequence>
<comment type="caution">
    <text evidence="7">The sequence shown here is derived from an EMBL/GenBank/DDBJ whole genome shotgun (WGS) entry which is preliminary data.</text>
</comment>
<name>A0A1M2VST0_TRAPU</name>
<evidence type="ECO:0000256" key="6">
    <source>
        <dbReference type="SAM" id="SignalP"/>
    </source>
</evidence>
<keyword evidence="8" id="KW-1185">Reference proteome</keyword>
<dbReference type="PANTHER" id="PTHR12714:SF9">
    <property type="entry name" value="PROTEIN-S-ISOPRENYLCYSTEINE O-METHYLTRANSFERASE"/>
    <property type="match status" value="1"/>
</dbReference>
<feature type="transmembrane region" description="Helical" evidence="5">
    <location>
        <begin position="182"/>
        <end position="200"/>
    </location>
</feature>
<feature type="transmembrane region" description="Helical" evidence="5">
    <location>
        <begin position="101"/>
        <end position="120"/>
    </location>
</feature>
<keyword evidence="3 5" id="KW-1133">Transmembrane helix</keyword>
<dbReference type="InterPro" id="IPR007269">
    <property type="entry name" value="ICMT_MeTrfase"/>
</dbReference>
<dbReference type="EC" id="2.1.1.100" evidence="5"/>
<dbReference type="EMBL" id="MNAD01000762">
    <property type="protein sequence ID" value="OJT10647.1"/>
    <property type="molecule type" value="Genomic_DNA"/>
</dbReference>
<keyword evidence="6" id="KW-0732">Signal</keyword>
<keyword evidence="5" id="KW-0256">Endoplasmic reticulum</keyword>
<evidence type="ECO:0000256" key="3">
    <source>
        <dbReference type="ARBA" id="ARBA00022989"/>
    </source>
</evidence>
<gene>
    <name evidence="7" type="ORF">TRAPUB_12841</name>
</gene>